<evidence type="ECO:0000313" key="8">
    <source>
        <dbReference type="Proteomes" id="UP000048984"/>
    </source>
</evidence>
<dbReference type="GO" id="GO:0030267">
    <property type="term" value="F:glyoxylate reductase (NADPH) activity"/>
    <property type="evidence" value="ECO:0007669"/>
    <property type="project" value="TreeGrafter"/>
</dbReference>
<organism evidence="7 8">
    <name type="scientific">Prosthecodimorpha hirschii</name>
    <dbReference type="NCBI Taxonomy" id="665126"/>
    <lineage>
        <taxon>Bacteria</taxon>
        <taxon>Pseudomonadati</taxon>
        <taxon>Pseudomonadota</taxon>
        <taxon>Alphaproteobacteria</taxon>
        <taxon>Hyphomicrobiales</taxon>
        <taxon>Ancalomicrobiaceae</taxon>
        <taxon>Prosthecodimorpha</taxon>
    </lineage>
</organism>
<dbReference type="PANTHER" id="PTHR10996">
    <property type="entry name" value="2-HYDROXYACID DEHYDROGENASE-RELATED"/>
    <property type="match status" value="1"/>
</dbReference>
<evidence type="ECO:0000256" key="3">
    <source>
        <dbReference type="ARBA" id="ARBA00023027"/>
    </source>
</evidence>
<dbReference type="EMBL" id="LJYW01000001">
    <property type="protein sequence ID" value="KPL54220.1"/>
    <property type="molecule type" value="Genomic_DNA"/>
</dbReference>
<feature type="domain" description="D-isomer specific 2-hydroxyacid dehydrogenase NAD-binding" evidence="6">
    <location>
        <begin position="109"/>
        <end position="283"/>
    </location>
</feature>
<dbReference type="InterPro" id="IPR036291">
    <property type="entry name" value="NAD(P)-bd_dom_sf"/>
</dbReference>
<keyword evidence="8" id="KW-1185">Reference proteome</keyword>
<sequence>MDRADVLATGPMMQRIEDGVLAHFTVHRLPAPAEREAFLAAVGPRIRGVVAVGHARIDGAFMDRLPKLEIVANMGVGYDSIDAVEAGRRGIIVTNTPDVLTEEVADTALGLLLMTVRELGAAERWLRDGQWAAKGHYPLTRTTLRGRSVGIVGFGRIGRAIAERVEAFGLPVVYHNRRPVAGETRRYYPDLIAMARDVDTLISVLPGGAATQHLIGADVLAALGANGVLINIGRGSVVDEAALVDALDRGVIASAGLDVFEVEPCRPDRLIAHERITLLPHVGSASHHTRDLMGQLVVDNLASWFGGRRPLTPVVETPWAG</sequence>
<dbReference type="STRING" id="665126.ABB55_20015"/>
<dbReference type="GO" id="GO:0016618">
    <property type="term" value="F:hydroxypyruvate reductase [NAD(P)H] activity"/>
    <property type="evidence" value="ECO:0007669"/>
    <property type="project" value="TreeGrafter"/>
</dbReference>
<dbReference type="GO" id="GO:0051287">
    <property type="term" value="F:NAD binding"/>
    <property type="evidence" value="ECO:0007669"/>
    <property type="project" value="InterPro"/>
</dbReference>
<reference evidence="7 8" key="2">
    <citation type="submission" date="2015-10" db="EMBL/GenBank/DDBJ databases">
        <title>Draft Genome Sequence of Prosthecomicrobium hirschii ATCC 27832.</title>
        <authorList>
            <person name="Daniel J."/>
            <person name="Givan S.A."/>
            <person name="Brun Y.V."/>
            <person name="Brown P.J."/>
        </authorList>
    </citation>
    <scope>NUCLEOTIDE SEQUENCE [LARGE SCALE GENOMIC DNA]</scope>
    <source>
        <strain evidence="7 8">16</strain>
    </source>
</reference>
<dbReference type="SUPFAM" id="SSF52283">
    <property type="entry name" value="Formate/glycerate dehydrogenase catalytic domain-like"/>
    <property type="match status" value="1"/>
</dbReference>
<evidence type="ECO:0000259" key="5">
    <source>
        <dbReference type="Pfam" id="PF00389"/>
    </source>
</evidence>
<evidence type="ECO:0000256" key="2">
    <source>
        <dbReference type="ARBA" id="ARBA00023002"/>
    </source>
</evidence>
<feature type="domain" description="D-isomer specific 2-hydroxyacid dehydrogenase catalytic" evidence="5">
    <location>
        <begin position="14"/>
        <end position="314"/>
    </location>
</feature>
<name>A0A0P6VN24_9HYPH</name>
<comment type="similarity">
    <text evidence="4">Belongs to the D-isomer specific 2-hydroxyacid dehydrogenase family.</text>
</comment>
<keyword evidence="3" id="KW-0520">NAD</keyword>
<dbReference type="InterPro" id="IPR050223">
    <property type="entry name" value="D-isomer_2-hydroxyacid_DH"/>
</dbReference>
<dbReference type="Pfam" id="PF02826">
    <property type="entry name" value="2-Hacid_dh_C"/>
    <property type="match status" value="1"/>
</dbReference>
<evidence type="ECO:0000259" key="6">
    <source>
        <dbReference type="Pfam" id="PF02826"/>
    </source>
</evidence>
<keyword evidence="2 4" id="KW-0560">Oxidoreductase</keyword>
<proteinExistence type="inferred from homology"/>
<evidence type="ECO:0000256" key="4">
    <source>
        <dbReference type="RuleBase" id="RU003719"/>
    </source>
</evidence>
<dbReference type="FunFam" id="3.40.50.720:FF:000213">
    <property type="entry name" value="Putative 2-hydroxyacid dehydrogenase"/>
    <property type="match status" value="1"/>
</dbReference>
<evidence type="ECO:0000313" key="7">
    <source>
        <dbReference type="EMBL" id="KPL54220.1"/>
    </source>
</evidence>
<dbReference type="Proteomes" id="UP000048984">
    <property type="component" value="Unassembled WGS sequence"/>
</dbReference>
<dbReference type="InterPro" id="IPR006139">
    <property type="entry name" value="D-isomer_2_OHA_DH_cat_dom"/>
</dbReference>
<dbReference type="PANTHER" id="PTHR10996:SF178">
    <property type="entry name" value="2-HYDROXYACID DEHYDROGENASE YGL185C-RELATED"/>
    <property type="match status" value="1"/>
</dbReference>
<protein>
    <submittedName>
        <fullName evidence="7">Dehydrogenase</fullName>
    </submittedName>
</protein>
<dbReference type="AlphaFoldDB" id="A0A0P6VN24"/>
<dbReference type="PROSITE" id="PS00065">
    <property type="entry name" value="D_2_HYDROXYACID_DH_1"/>
    <property type="match status" value="1"/>
</dbReference>
<dbReference type="GO" id="GO:0005829">
    <property type="term" value="C:cytosol"/>
    <property type="evidence" value="ECO:0007669"/>
    <property type="project" value="TreeGrafter"/>
</dbReference>
<dbReference type="CDD" id="cd12156">
    <property type="entry name" value="HPPR"/>
    <property type="match status" value="1"/>
</dbReference>
<accession>A0A0P6VN24</accession>
<comment type="caution">
    <text evidence="7">The sequence shown here is derived from an EMBL/GenBank/DDBJ whole genome shotgun (WGS) entry which is preliminary data.</text>
</comment>
<gene>
    <name evidence="7" type="ORF">ABB55_20015</name>
</gene>
<keyword evidence="1" id="KW-0521">NADP</keyword>
<dbReference type="SUPFAM" id="SSF51735">
    <property type="entry name" value="NAD(P)-binding Rossmann-fold domains"/>
    <property type="match status" value="1"/>
</dbReference>
<dbReference type="InterPro" id="IPR006140">
    <property type="entry name" value="D-isomer_DH_NAD-bd"/>
</dbReference>
<dbReference type="InterPro" id="IPR029752">
    <property type="entry name" value="D-isomer_DH_CS1"/>
</dbReference>
<evidence type="ECO:0000256" key="1">
    <source>
        <dbReference type="ARBA" id="ARBA00022857"/>
    </source>
</evidence>
<reference evidence="7 8" key="1">
    <citation type="submission" date="2015-09" db="EMBL/GenBank/DDBJ databases">
        <authorList>
            <person name="Jackson K.R."/>
            <person name="Lunt B.L."/>
            <person name="Fisher J.N.B."/>
            <person name="Gardner A.V."/>
            <person name="Bailey M.E."/>
            <person name="Deus L.M."/>
            <person name="Earl A.S."/>
            <person name="Gibby P.D."/>
            <person name="Hartmann K.A."/>
            <person name="Liu J.E."/>
            <person name="Manci A.M."/>
            <person name="Nielsen D.A."/>
            <person name="Solomon M.B."/>
            <person name="Breakwell D.P."/>
            <person name="Burnett S.H."/>
            <person name="Grose J.H."/>
        </authorList>
    </citation>
    <scope>NUCLEOTIDE SEQUENCE [LARGE SCALE GENOMIC DNA]</scope>
    <source>
        <strain evidence="7 8">16</strain>
    </source>
</reference>
<dbReference type="RefSeq" id="WP_054360388.1">
    <property type="nucleotide sequence ID" value="NZ_LJYW01000001.1"/>
</dbReference>
<dbReference type="Gene3D" id="3.40.50.720">
    <property type="entry name" value="NAD(P)-binding Rossmann-like Domain"/>
    <property type="match status" value="2"/>
</dbReference>
<dbReference type="Pfam" id="PF00389">
    <property type="entry name" value="2-Hacid_dh"/>
    <property type="match status" value="1"/>
</dbReference>